<feature type="transmembrane region" description="Helical" evidence="7">
    <location>
        <begin position="492"/>
        <end position="513"/>
    </location>
</feature>
<comment type="subcellular location">
    <subcellularLocation>
        <location evidence="1">Membrane</location>
    </subcellularLocation>
</comment>
<evidence type="ECO:0000256" key="1">
    <source>
        <dbReference type="ARBA" id="ARBA00004370"/>
    </source>
</evidence>
<dbReference type="OrthoDB" id="776561at2759"/>
<evidence type="ECO:0000256" key="6">
    <source>
        <dbReference type="SAM" id="MobiDB-lite"/>
    </source>
</evidence>
<dbReference type="Gene3D" id="2.40.50.100">
    <property type="match status" value="1"/>
</dbReference>
<evidence type="ECO:0000313" key="9">
    <source>
        <dbReference type="Proteomes" id="UP001055439"/>
    </source>
</evidence>
<dbReference type="AlphaFoldDB" id="A0A9E7EZB0"/>
<evidence type="ECO:0000256" key="3">
    <source>
        <dbReference type="ARBA" id="ARBA00022692"/>
    </source>
</evidence>
<protein>
    <submittedName>
        <fullName evidence="8">UPF0496 protein</fullName>
    </submittedName>
</protein>
<sequence length="662" mass="72563">MDGGGEEGEPLQTDALVKMDKIVEGEELRSLLIPDAKDLPSIPPSAVESNFVRYYAADFLKPGHDQYVYRHANGLCVVGLAPSHAALREEGGVTAVNFNVGKSDRSEMKVTGKRKRNAQHFDAKTSLCKVCANGKEFIVRCCVKGSLLEVNDRLLKQPDLLNSSEEGGKDKEDNAAITVRWRRVGRKEESPAFLRVPRLRPVVVGTLQPPLPVPFKKAPACLPLPADSASLQVRASSLEEKAMRWKRMHSSSSKSKSKSSNSLAAGGQLSMARNSNHSRSPLNVNEEYNKTLRTKSFLDMCSKVHQQLRRTVSSIASSSSEDGGSDDDDGGATEELKLDSSPRSESSPLSYADLPDFLLEPSQESLVAAMAATDDRSAHLEVNSLLLEFFDVTLEACTACTNLLASINRARVHHRSIRHLLDKLSFACSDGSDCTAFDRLASLVNTENPLHPQNLAHFHSAQSEYTRLMQRLTVAHRRILRRARLSRLTRKATGILTISTCSIAMAVALVIAVHTVIGVGVVVAIAPAIMTTAPLAAMSWARAGKARYLEKLGAQVDSAAKGAYIVGRDLDTMSRMVRRVHDEVEHERDVARMVLRDRERQLVREAAREVESGMAGMVEQLKELEEHVYLCLITINRSRRMVAQEMMGANAVPSPAAAETMP</sequence>
<comment type="similarity">
    <text evidence="2">Belongs to the UPF0496 family.</text>
</comment>
<dbReference type="GO" id="GO:0016020">
    <property type="term" value="C:membrane"/>
    <property type="evidence" value="ECO:0007669"/>
    <property type="project" value="UniProtKB-SubCell"/>
</dbReference>
<evidence type="ECO:0000256" key="2">
    <source>
        <dbReference type="ARBA" id="ARBA00009074"/>
    </source>
</evidence>
<dbReference type="Pfam" id="PF05055">
    <property type="entry name" value="DUF677"/>
    <property type="match status" value="1"/>
</dbReference>
<feature type="transmembrane region" description="Helical" evidence="7">
    <location>
        <begin position="519"/>
        <end position="541"/>
    </location>
</feature>
<gene>
    <name evidence="8" type="ORF">MUK42_26846</name>
</gene>
<evidence type="ECO:0000313" key="8">
    <source>
        <dbReference type="EMBL" id="URD85221.1"/>
    </source>
</evidence>
<dbReference type="PANTHER" id="PTHR31113:SF20">
    <property type="entry name" value="UPF0496 PROTEIN 2-RELATED"/>
    <property type="match status" value="1"/>
</dbReference>
<feature type="compositionally biased region" description="Low complexity" evidence="6">
    <location>
        <begin position="250"/>
        <end position="262"/>
    </location>
</feature>
<feature type="region of interest" description="Disordered" evidence="6">
    <location>
        <begin position="242"/>
        <end position="283"/>
    </location>
</feature>
<dbReference type="InterPro" id="IPR007749">
    <property type="entry name" value="DUF677"/>
</dbReference>
<proteinExistence type="inferred from homology"/>
<dbReference type="Proteomes" id="UP001055439">
    <property type="component" value="Chromosome 2"/>
</dbReference>
<keyword evidence="9" id="KW-1185">Reference proteome</keyword>
<evidence type="ECO:0000256" key="7">
    <source>
        <dbReference type="SAM" id="Phobius"/>
    </source>
</evidence>
<name>A0A9E7EZB0_9LILI</name>
<evidence type="ECO:0000256" key="5">
    <source>
        <dbReference type="ARBA" id="ARBA00023136"/>
    </source>
</evidence>
<dbReference type="InterPro" id="IPR011053">
    <property type="entry name" value="Single_hybrid_motif"/>
</dbReference>
<feature type="region of interest" description="Disordered" evidence="6">
    <location>
        <begin position="312"/>
        <end position="349"/>
    </location>
</feature>
<feature type="compositionally biased region" description="Acidic residues" evidence="6">
    <location>
        <begin position="323"/>
        <end position="332"/>
    </location>
</feature>
<dbReference type="EMBL" id="CP097504">
    <property type="protein sequence ID" value="URD85221.1"/>
    <property type="molecule type" value="Genomic_DNA"/>
</dbReference>
<evidence type="ECO:0000256" key="4">
    <source>
        <dbReference type="ARBA" id="ARBA00022989"/>
    </source>
</evidence>
<keyword evidence="5 7" id="KW-0472">Membrane</keyword>
<reference evidence="8" key="1">
    <citation type="submission" date="2022-05" db="EMBL/GenBank/DDBJ databases">
        <title>The Musa troglodytarum L. genome provides insights into the mechanism of non-climacteric behaviour and enrichment of carotenoids.</title>
        <authorList>
            <person name="Wang J."/>
        </authorList>
    </citation>
    <scope>NUCLEOTIDE SEQUENCE</scope>
    <source>
        <tissue evidence="8">Leaf</tissue>
    </source>
</reference>
<organism evidence="8 9">
    <name type="scientific">Musa troglodytarum</name>
    <name type="common">fe'i banana</name>
    <dbReference type="NCBI Taxonomy" id="320322"/>
    <lineage>
        <taxon>Eukaryota</taxon>
        <taxon>Viridiplantae</taxon>
        <taxon>Streptophyta</taxon>
        <taxon>Embryophyta</taxon>
        <taxon>Tracheophyta</taxon>
        <taxon>Spermatophyta</taxon>
        <taxon>Magnoliopsida</taxon>
        <taxon>Liliopsida</taxon>
        <taxon>Zingiberales</taxon>
        <taxon>Musaceae</taxon>
        <taxon>Musa</taxon>
    </lineage>
</organism>
<dbReference type="PANTHER" id="PTHR31113">
    <property type="entry name" value="UPF0496 PROTEIN 3-RELATED"/>
    <property type="match status" value="1"/>
</dbReference>
<accession>A0A9E7EZB0</accession>
<keyword evidence="3 7" id="KW-0812">Transmembrane</keyword>
<dbReference type="SUPFAM" id="SSF51230">
    <property type="entry name" value="Single hybrid motif"/>
    <property type="match status" value="1"/>
</dbReference>
<keyword evidence="4 7" id="KW-1133">Transmembrane helix</keyword>
<feature type="compositionally biased region" description="Polar residues" evidence="6">
    <location>
        <begin position="271"/>
        <end position="283"/>
    </location>
</feature>